<reference evidence="2" key="1">
    <citation type="journal article" date="2022" name="bioRxiv">
        <title>Sequencing and chromosome-scale assembly of the giantPleurodeles waltlgenome.</title>
        <authorList>
            <person name="Brown T."/>
            <person name="Elewa A."/>
            <person name="Iarovenko S."/>
            <person name="Subramanian E."/>
            <person name="Araus A.J."/>
            <person name="Petzold A."/>
            <person name="Susuki M."/>
            <person name="Suzuki K.-i.T."/>
            <person name="Hayashi T."/>
            <person name="Toyoda A."/>
            <person name="Oliveira C."/>
            <person name="Osipova E."/>
            <person name="Leigh N.D."/>
            <person name="Simon A."/>
            <person name="Yun M.H."/>
        </authorList>
    </citation>
    <scope>NUCLEOTIDE SEQUENCE</scope>
    <source>
        <strain evidence="2">20211129_DDA</strain>
        <tissue evidence="2">Liver</tissue>
    </source>
</reference>
<dbReference type="EMBL" id="JANPWB010000008">
    <property type="protein sequence ID" value="KAJ1162006.1"/>
    <property type="molecule type" value="Genomic_DNA"/>
</dbReference>
<accession>A0AAV7SAM3</accession>
<keyword evidence="3" id="KW-1185">Reference proteome</keyword>
<protein>
    <submittedName>
        <fullName evidence="2">Uncharacterized protein</fullName>
    </submittedName>
</protein>
<dbReference type="Proteomes" id="UP001066276">
    <property type="component" value="Chromosome 4_2"/>
</dbReference>
<sequence>MKLRSSPRLTSVRVCSTARPVQVSARTGPRPRQGHRLAPSTLQFPGLVLLRIWEENASPRAQQTSRQQPRSPRSTTDQASSRTLPCRFRATGPSTDLLGAHCHQDLVQLLLRLPCLAPLPFAAAQRSCHLGNRQLPGLLPPILRNTPPRSDGAPAPITPTAALSLAGHQRDLARSGGTEDILISVTAILRQPVPPPLPGARFRLPQSSKSPSLWAPVLQALSDRVCC</sequence>
<evidence type="ECO:0000313" key="2">
    <source>
        <dbReference type="EMBL" id="KAJ1162006.1"/>
    </source>
</evidence>
<comment type="caution">
    <text evidence="2">The sequence shown here is derived from an EMBL/GenBank/DDBJ whole genome shotgun (WGS) entry which is preliminary data.</text>
</comment>
<name>A0AAV7SAM3_PLEWA</name>
<feature type="compositionally biased region" description="Low complexity" evidence="1">
    <location>
        <begin position="59"/>
        <end position="76"/>
    </location>
</feature>
<evidence type="ECO:0000313" key="3">
    <source>
        <dbReference type="Proteomes" id="UP001066276"/>
    </source>
</evidence>
<evidence type="ECO:0000256" key="1">
    <source>
        <dbReference type="SAM" id="MobiDB-lite"/>
    </source>
</evidence>
<feature type="region of interest" description="Disordered" evidence="1">
    <location>
        <begin position="1"/>
        <end position="38"/>
    </location>
</feature>
<feature type="region of interest" description="Disordered" evidence="1">
    <location>
        <begin position="59"/>
        <end position="88"/>
    </location>
</feature>
<organism evidence="2 3">
    <name type="scientific">Pleurodeles waltl</name>
    <name type="common">Iberian ribbed newt</name>
    <dbReference type="NCBI Taxonomy" id="8319"/>
    <lineage>
        <taxon>Eukaryota</taxon>
        <taxon>Metazoa</taxon>
        <taxon>Chordata</taxon>
        <taxon>Craniata</taxon>
        <taxon>Vertebrata</taxon>
        <taxon>Euteleostomi</taxon>
        <taxon>Amphibia</taxon>
        <taxon>Batrachia</taxon>
        <taxon>Caudata</taxon>
        <taxon>Salamandroidea</taxon>
        <taxon>Salamandridae</taxon>
        <taxon>Pleurodelinae</taxon>
        <taxon>Pleurodeles</taxon>
    </lineage>
</organism>
<dbReference type="AlphaFoldDB" id="A0AAV7SAM3"/>
<proteinExistence type="predicted"/>
<gene>
    <name evidence="2" type="ORF">NDU88_002486</name>
</gene>